<dbReference type="STRING" id="630515.SAMN04489812_1578"/>
<organism evidence="2 3">
    <name type="scientific">Microlunatus soli</name>
    <dbReference type="NCBI Taxonomy" id="630515"/>
    <lineage>
        <taxon>Bacteria</taxon>
        <taxon>Bacillati</taxon>
        <taxon>Actinomycetota</taxon>
        <taxon>Actinomycetes</taxon>
        <taxon>Propionibacteriales</taxon>
        <taxon>Propionibacteriaceae</taxon>
        <taxon>Microlunatus</taxon>
    </lineage>
</organism>
<protein>
    <submittedName>
        <fullName evidence="2">Uncharacterized protein</fullName>
    </submittedName>
</protein>
<gene>
    <name evidence="2" type="ORF">SAMN04489812_1578</name>
</gene>
<name>A0A1H1RAN0_9ACTN</name>
<feature type="transmembrane region" description="Helical" evidence="1">
    <location>
        <begin position="75"/>
        <end position="91"/>
    </location>
</feature>
<keyword evidence="3" id="KW-1185">Reference proteome</keyword>
<evidence type="ECO:0000313" key="3">
    <source>
        <dbReference type="Proteomes" id="UP000199103"/>
    </source>
</evidence>
<keyword evidence="1" id="KW-0812">Transmembrane</keyword>
<dbReference type="AlphaFoldDB" id="A0A1H1RAN0"/>
<proteinExistence type="predicted"/>
<accession>A0A1H1RAN0</accession>
<dbReference type="EMBL" id="LT629772">
    <property type="protein sequence ID" value="SDS32814.1"/>
    <property type="molecule type" value="Genomic_DNA"/>
</dbReference>
<evidence type="ECO:0000313" key="2">
    <source>
        <dbReference type="EMBL" id="SDS32814.1"/>
    </source>
</evidence>
<dbReference type="RefSeq" id="WP_091522558.1">
    <property type="nucleotide sequence ID" value="NZ_LT629772.1"/>
</dbReference>
<evidence type="ECO:0000256" key="1">
    <source>
        <dbReference type="SAM" id="Phobius"/>
    </source>
</evidence>
<dbReference type="Proteomes" id="UP000199103">
    <property type="component" value="Chromosome I"/>
</dbReference>
<keyword evidence="1" id="KW-1133">Transmembrane helix</keyword>
<sequence>MRKRRQRGTPEQLREALAQLDAESSGDAIWTYVGRILPIALGQIAAVIALVVMIINGFARRRRGFRYLLTNRSTGVFVILAVVVQTTRIIVVRRARDQLTAAYWRSQQGDHSADDAES</sequence>
<feature type="transmembrane region" description="Helical" evidence="1">
    <location>
        <begin position="36"/>
        <end position="55"/>
    </location>
</feature>
<keyword evidence="1" id="KW-0472">Membrane</keyword>
<reference evidence="2 3" key="1">
    <citation type="submission" date="2016-10" db="EMBL/GenBank/DDBJ databases">
        <authorList>
            <person name="de Groot N.N."/>
        </authorList>
    </citation>
    <scope>NUCLEOTIDE SEQUENCE [LARGE SCALE GENOMIC DNA]</scope>
    <source>
        <strain evidence="2 3">DSM 21800</strain>
    </source>
</reference>